<evidence type="ECO:0000313" key="10">
    <source>
        <dbReference type="Proteomes" id="UP000223366"/>
    </source>
</evidence>
<dbReference type="Gene3D" id="3.90.320.10">
    <property type="match status" value="1"/>
</dbReference>
<dbReference type="EMBL" id="NVDU01000003">
    <property type="protein sequence ID" value="PFV35675.1"/>
    <property type="molecule type" value="Genomic_DNA"/>
</dbReference>
<evidence type="ECO:0000256" key="2">
    <source>
        <dbReference type="ARBA" id="ARBA00022763"/>
    </source>
</evidence>
<keyword evidence="2" id="KW-0227">DNA damage</keyword>
<dbReference type="InterPro" id="IPR038726">
    <property type="entry name" value="PDDEXK_AddAB-type"/>
</dbReference>
<evidence type="ECO:0000313" key="9">
    <source>
        <dbReference type="EMBL" id="PFV35675.1"/>
    </source>
</evidence>
<feature type="domain" description="PD-(D/E)XK endonuclease-like" evidence="8">
    <location>
        <begin position="10"/>
        <end position="247"/>
    </location>
</feature>
<evidence type="ECO:0000256" key="6">
    <source>
        <dbReference type="ARBA" id="ARBA00023125"/>
    </source>
</evidence>
<evidence type="ECO:0000256" key="5">
    <source>
        <dbReference type="ARBA" id="ARBA00022840"/>
    </source>
</evidence>
<evidence type="ECO:0000256" key="3">
    <source>
        <dbReference type="ARBA" id="ARBA00022801"/>
    </source>
</evidence>
<sequence length="251" mass="29709">MVYMSKQFEITVADLYDFKSCPLRFKFTEIDKVCKKITANDGIRESIQSVLNYYYFHLKGGTQLGFDELKEKLSSIWYGNLDIYDIHVGGKAEQRKKELEAIDMLYTFYRQQRYEPDQVLASNLDFRIPFGNDFYVRGNIPVVRDTARGVEIAVYKTGKSKYDDFWQKTDMGLTLMAMAYHSMFKQEIDSIAVHILRKGTTHFVTRKRMDYKRLYKTVDLVKESMEKGWFYPRETFACDKCPAKNLCMEWR</sequence>
<keyword evidence="4" id="KW-0347">Helicase</keyword>
<comment type="caution">
    <text evidence="9">The sequence shown here is derived from an EMBL/GenBank/DDBJ whole genome shotgun (WGS) entry which is preliminary data.</text>
</comment>
<evidence type="ECO:0000259" key="8">
    <source>
        <dbReference type="Pfam" id="PF12705"/>
    </source>
</evidence>
<protein>
    <recommendedName>
        <fullName evidence="8">PD-(D/E)XK endonuclease-like domain-containing protein</fullName>
    </recommendedName>
</protein>
<keyword evidence="5" id="KW-0067">ATP-binding</keyword>
<keyword evidence="3" id="KW-0378">Hydrolase</keyword>
<dbReference type="GO" id="GO:0005524">
    <property type="term" value="F:ATP binding"/>
    <property type="evidence" value="ECO:0007669"/>
    <property type="project" value="UniProtKB-KW"/>
</dbReference>
<organism evidence="9 10">
    <name type="scientific">Bacillus thuringiensis</name>
    <dbReference type="NCBI Taxonomy" id="1428"/>
    <lineage>
        <taxon>Bacteria</taxon>
        <taxon>Bacillati</taxon>
        <taxon>Bacillota</taxon>
        <taxon>Bacilli</taxon>
        <taxon>Bacillales</taxon>
        <taxon>Bacillaceae</taxon>
        <taxon>Bacillus</taxon>
        <taxon>Bacillus cereus group</taxon>
    </lineage>
</organism>
<accession>A0A9X7GFS0</accession>
<proteinExistence type="predicted"/>
<dbReference type="Pfam" id="PF12705">
    <property type="entry name" value="PDDEXK_1"/>
    <property type="match status" value="1"/>
</dbReference>
<dbReference type="GO" id="GO:0003677">
    <property type="term" value="F:DNA binding"/>
    <property type="evidence" value="ECO:0007669"/>
    <property type="project" value="UniProtKB-KW"/>
</dbReference>
<reference evidence="9 10" key="1">
    <citation type="submission" date="2017-09" db="EMBL/GenBank/DDBJ databases">
        <title>Large-scale bioinformatics analysis of Bacillus genomes uncovers conserved roles of natural products in bacterial physiology.</title>
        <authorList>
            <consortium name="Agbiome Team Llc"/>
            <person name="Bleich R.M."/>
            <person name="Grubbs K.J."/>
            <person name="Santa Maria K.C."/>
            <person name="Allen S.E."/>
            <person name="Farag S."/>
            <person name="Shank E.A."/>
            <person name="Bowers A."/>
        </authorList>
    </citation>
    <scope>NUCLEOTIDE SEQUENCE [LARGE SCALE GENOMIC DNA]</scope>
    <source>
        <strain evidence="9 10">AFS060060</strain>
    </source>
</reference>
<dbReference type="AlphaFoldDB" id="A0A9X7GFS0"/>
<dbReference type="InterPro" id="IPR011604">
    <property type="entry name" value="PDDEXK-like_dom_sf"/>
</dbReference>
<evidence type="ECO:0000256" key="1">
    <source>
        <dbReference type="ARBA" id="ARBA00022741"/>
    </source>
</evidence>
<evidence type="ECO:0000256" key="7">
    <source>
        <dbReference type="ARBA" id="ARBA00023204"/>
    </source>
</evidence>
<keyword evidence="1" id="KW-0547">Nucleotide-binding</keyword>
<gene>
    <name evidence="9" type="ORF">COK99_01250</name>
</gene>
<dbReference type="GO" id="GO:0004386">
    <property type="term" value="F:helicase activity"/>
    <property type="evidence" value="ECO:0007669"/>
    <property type="project" value="UniProtKB-KW"/>
</dbReference>
<name>A0A9X7GFS0_BACTU</name>
<keyword evidence="6" id="KW-0238">DNA-binding</keyword>
<dbReference type="GO" id="GO:0016787">
    <property type="term" value="F:hydrolase activity"/>
    <property type="evidence" value="ECO:0007669"/>
    <property type="project" value="UniProtKB-KW"/>
</dbReference>
<evidence type="ECO:0000256" key="4">
    <source>
        <dbReference type="ARBA" id="ARBA00022806"/>
    </source>
</evidence>
<keyword evidence="7" id="KW-0234">DNA repair</keyword>
<dbReference type="Proteomes" id="UP000223366">
    <property type="component" value="Unassembled WGS sequence"/>
</dbReference>
<dbReference type="GO" id="GO:0006281">
    <property type="term" value="P:DNA repair"/>
    <property type="evidence" value="ECO:0007669"/>
    <property type="project" value="UniProtKB-KW"/>
</dbReference>